<dbReference type="InterPro" id="IPR036937">
    <property type="entry name" value="Adhesion_dom_fimbrial_sf"/>
</dbReference>
<dbReference type="RefSeq" id="WP_000846255.1">
    <property type="nucleotide sequence ID" value="NZ_CP169309.1"/>
</dbReference>
<comment type="caution">
    <text evidence="1">The sequence shown here is derived from an EMBL/GenBank/DDBJ whole genome shotgun (WGS) entry which is preliminary data.</text>
</comment>
<dbReference type="Pfam" id="PF00419">
    <property type="entry name" value="Fimbrial"/>
    <property type="match status" value="1"/>
</dbReference>
<dbReference type="EMBL" id="RRGJ01000008">
    <property type="protein sequence ID" value="TJQ16274.1"/>
    <property type="molecule type" value="Genomic_DNA"/>
</dbReference>
<organism evidence="1 2">
    <name type="scientific">Escherichia coli</name>
    <dbReference type="NCBI Taxonomy" id="562"/>
    <lineage>
        <taxon>Bacteria</taxon>
        <taxon>Pseudomonadati</taxon>
        <taxon>Pseudomonadota</taxon>
        <taxon>Gammaproteobacteria</taxon>
        <taxon>Enterobacterales</taxon>
        <taxon>Enterobacteriaceae</taxon>
        <taxon>Escherichia</taxon>
    </lineage>
</organism>
<dbReference type="AlphaFoldDB" id="A0A0L7AMY8"/>
<proteinExistence type="predicted"/>
<dbReference type="GO" id="GO:0009289">
    <property type="term" value="C:pilus"/>
    <property type="evidence" value="ECO:0007669"/>
    <property type="project" value="InterPro"/>
</dbReference>
<dbReference type="InterPro" id="IPR008966">
    <property type="entry name" value="Adhesion_dom_sf"/>
</dbReference>
<dbReference type="InterPro" id="IPR050263">
    <property type="entry name" value="Bact_Fimbrial_Adh_Pro"/>
</dbReference>
<dbReference type="Gene3D" id="2.60.40.1090">
    <property type="entry name" value="Fimbrial-type adhesion domain"/>
    <property type="match status" value="1"/>
</dbReference>
<accession>A0A0L7AMY8</accession>
<dbReference type="InterPro" id="IPR000259">
    <property type="entry name" value="Adhesion_dom_fimbrial"/>
</dbReference>
<dbReference type="PANTHER" id="PTHR33420">
    <property type="entry name" value="FIMBRIAL SUBUNIT ELFA-RELATED"/>
    <property type="match status" value="1"/>
</dbReference>
<dbReference type="Proteomes" id="UP000309937">
    <property type="component" value="Unassembled WGS sequence"/>
</dbReference>
<evidence type="ECO:0000313" key="1">
    <source>
        <dbReference type="EMBL" id="TJQ16274.1"/>
    </source>
</evidence>
<sequence length="179" mass="19211">MKTERIYSLGYGLLAGLLLIGSTRALAVDNNLHFYGNLLSRSCTLVVESGNLAEVHFPTISRRDLMATGESAHIPVVFKLKDCKGPASYQVQVTLTGTEDSEQPGFLALDTTSIAQGVGIGMETTDGVRVAINNPSGAKFTLSDGSNNINFRAWLQAKSGREVTMGDFTANLTATFEYI</sequence>
<name>A0A0L7AMY8_ECOLX</name>
<dbReference type="PANTHER" id="PTHR33420:SF9">
    <property type="entry name" value="MINOR FIMBRIAL SUBUNIT"/>
    <property type="match status" value="1"/>
</dbReference>
<evidence type="ECO:0000313" key="2">
    <source>
        <dbReference type="Proteomes" id="UP000309937"/>
    </source>
</evidence>
<gene>
    <name evidence="1" type="ORF">C9Z68_07675</name>
</gene>
<dbReference type="GO" id="GO:0043709">
    <property type="term" value="P:cell adhesion involved in single-species biofilm formation"/>
    <property type="evidence" value="ECO:0007669"/>
    <property type="project" value="TreeGrafter"/>
</dbReference>
<protein>
    <submittedName>
        <fullName evidence="1">Fimbrial protein</fullName>
    </submittedName>
</protein>
<reference evidence="1 2" key="1">
    <citation type="submission" date="2018-12" db="EMBL/GenBank/DDBJ databases">
        <title>Food and Water Safety Consortium.</title>
        <authorList>
            <person name="Tyson S."/>
            <person name="Peterson C.-L."/>
            <person name="Olson A."/>
            <person name="Tyler S."/>
            <person name="Cabral J."/>
            <person name="Lynch T."/>
            <person name="Knox N."/>
            <person name="Van Domselaar G."/>
            <person name="Graham M."/>
        </authorList>
    </citation>
    <scope>NUCLEOTIDE SEQUENCE [LARGE SCALE GENOMIC DNA]</scope>
    <source>
        <strain evidence="1 2">FWSEC0118</strain>
    </source>
</reference>
<dbReference type="SUPFAM" id="SSF49401">
    <property type="entry name" value="Bacterial adhesins"/>
    <property type="match status" value="1"/>
</dbReference>